<evidence type="ECO:0000256" key="1">
    <source>
        <dbReference type="ARBA" id="ARBA00004141"/>
    </source>
</evidence>
<keyword evidence="8" id="KW-0406">Ion transport</keyword>
<name>A0A140CAI9_SIPNU</name>
<evidence type="ECO:0000256" key="4">
    <source>
        <dbReference type="ARBA" id="ARBA00022547"/>
    </source>
</evidence>
<dbReference type="InterPro" id="IPR000568">
    <property type="entry name" value="ATP_synth_F0_asu"/>
</dbReference>
<feature type="transmembrane region" description="Helical" evidence="12">
    <location>
        <begin position="70"/>
        <end position="89"/>
    </location>
</feature>
<comment type="subcellular location">
    <subcellularLocation>
        <location evidence="1">Membrane</location>
        <topology evidence="1">Multi-pass membrane protein</topology>
    </subcellularLocation>
    <subcellularLocation>
        <location evidence="11">Mitochondrion inner membrane</location>
        <topology evidence="11">Multi-pass membrane protein</topology>
    </subcellularLocation>
</comment>
<evidence type="ECO:0000256" key="12">
    <source>
        <dbReference type="SAM" id="Phobius"/>
    </source>
</evidence>
<evidence type="ECO:0000256" key="3">
    <source>
        <dbReference type="ARBA" id="ARBA00022448"/>
    </source>
</evidence>
<evidence type="ECO:0000256" key="11">
    <source>
        <dbReference type="RuleBase" id="RU004450"/>
    </source>
</evidence>
<proteinExistence type="inferred from homology"/>
<dbReference type="InterPro" id="IPR023011">
    <property type="entry name" value="ATP_synth_F0_asu_AS"/>
</dbReference>
<dbReference type="GO" id="GO:0045259">
    <property type="term" value="C:proton-transporting ATP synthase complex"/>
    <property type="evidence" value="ECO:0007669"/>
    <property type="project" value="UniProtKB-KW"/>
</dbReference>
<dbReference type="NCBIfam" id="TIGR01131">
    <property type="entry name" value="ATP_synt_6_or_A"/>
    <property type="match status" value="1"/>
</dbReference>
<evidence type="ECO:0000256" key="7">
    <source>
        <dbReference type="ARBA" id="ARBA00022989"/>
    </source>
</evidence>
<dbReference type="PROSITE" id="PS00449">
    <property type="entry name" value="ATPASE_A"/>
    <property type="match status" value="1"/>
</dbReference>
<reference evidence="13" key="1">
    <citation type="submission" date="2015-02" db="EMBL/GenBank/DDBJ databases">
        <title>Comparison analysis of Sipunculus nudus in different places with an integrated molecular and morphological approach.</title>
        <authorList>
            <person name="Song S."/>
            <person name="Qin Y."/>
            <person name="Ding S."/>
        </authorList>
    </citation>
    <scope>NUCLEOTIDE SEQUENCE</scope>
</reference>
<dbReference type="Gene3D" id="1.20.120.220">
    <property type="entry name" value="ATP synthase, F0 complex, subunit A"/>
    <property type="match status" value="1"/>
</dbReference>
<evidence type="ECO:0000256" key="5">
    <source>
        <dbReference type="ARBA" id="ARBA00022692"/>
    </source>
</evidence>
<dbReference type="PRINTS" id="PR00123">
    <property type="entry name" value="ATPASEA"/>
</dbReference>
<evidence type="ECO:0000256" key="10">
    <source>
        <dbReference type="ARBA" id="ARBA00023310"/>
    </source>
</evidence>
<dbReference type="InterPro" id="IPR035908">
    <property type="entry name" value="F0_ATP_A_sf"/>
</dbReference>
<dbReference type="InterPro" id="IPR045083">
    <property type="entry name" value="ATP_synth_F0_asu_bact/mt"/>
</dbReference>
<feature type="transmembrane region" description="Helical" evidence="12">
    <location>
        <begin position="179"/>
        <end position="199"/>
    </location>
</feature>
<feature type="transmembrane region" description="Helical" evidence="12">
    <location>
        <begin position="205"/>
        <end position="227"/>
    </location>
</feature>
<protein>
    <recommendedName>
        <fullName evidence="11">ATP synthase subunit a</fullName>
    </recommendedName>
</protein>
<evidence type="ECO:0000256" key="6">
    <source>
        <dbReference type="ARBA" id="ARBA00022781"/>
    </source>
</evidence>
<feature type="transmembrane region" description="Helical" evidence="12">
    <location>
        <begin position="95"/>
        <end position="118"/>
    </location>
</feature>
<evidence type="ECO:0000313" key="13">
    <source>
        <dbReference type="EMBL" id="AMA06961.1"/>
    </source>
</evidence>
<dbReference type="PANTHER" id="PTHR11410">
    <property type="entry name" value="ATP SYNTHASE SUBUNIT A"/>
    <property type="match status" value="1"/>
</dbReference>
<geneLocation type="mitochondrion" evidence="13"/>
<feature type="transmembrane region" description="Helical" evidence="12">
    <location>
        <begin position="125"/>
        <end position="142"/>
    </location>
</feature>
<dbReference type="EMBL" id="KP751904">
    <property type="protein sequence ID" value="AMA06961.1"/>
    <property type="molecule type" value="Genomic_DNA"/>
</dbReference>
<keyword evidence="5 12" id="KW-0812">Transmembrane</keyword>
<dbReference type="SUPFAM" id="SSF81336">
    <property type="entry name" value="F1F0 ATP synthase subunit A"/>
    <property type="match status" value="1"/>
</dbReference>
<keyword evidence="13" id="KW-0496">Mitochondrion</keyword>
<keyword evidence="6" id="KW-0375">Hydrogen ion transport</keyword>
<evidence type="ECO:0000256" key="8">
    <source>
        <dbReference type="ARBA" id="ARBA00023065"/>
    </source>
</evidence>
<keyword evidence="3" id="KW-0813">Transport</keyword>
<gene>
    <name evidence="13" type="primary">ATP6</name>
</gene>
<dbReference type="PANTHER" id="PTHR11410:SF0">
    <property type="entry name" value="ATP SYNTHASE SUBUNIT A"/>
    <property type="match status" value="1"/>
</dbReference>
<evidence type="ECO:0000256" key="9">
    <source>
        <dbReference type="ARBA" id="ARBA00023136"/>
    </source>
</evidence>
<sequence length="234" mass="25774">MLMDIFSAFDPGTNLIFSSSLSPMFWAFSLASASVLYSTLWTTPTRFILSLYLPVDIMSEQASRTNSKNIPALHSILVPLFFFIIIMNLSGLVPYVFSLTSHLIFTLAFGLPLWLALIISSLQHAPLSFAAALLPGGAPAWLNPPLVLIETLSALVRPVTLSFRLAANMTAGHIIMTLLGIYLMVAALNFNITSILLLVPLQTFYTVFEFGISLIQAYIFCLLLSLYSDDHPLH</sequence>
<dbReference type="AlphaFoldDB" id="A0A140CAI9"/>
<dbReference type="GO" id="GO:0005743">
    <property type="term" value="C:mitochondrial inner membrane"/>
    <property type="evidence" value="ECO:0007669"/>
    <property type="project" value="UniProtKB-SubCell"/>
</dbReference>
<dbReference type="GO" id="GO:0046933">
    <property type="term" value="F:proton-transporting ATP synthase activity, rotational mechanism"/>
    <property type="evidence" value="ECO:0007669"/>
    <property type="project" value="TreeGrafter"/>
</dbReference>
<dbReference type="CDD" id="cd00310">
    <property type="entry name" value="ATP-synt_Fo_a_6"/>
    <property type="match status" value="1"/>
</dbReference>
<evidence type="ECO:0000256" key="2">
    <source>
        <dbReference type="ARBA" id="ARBA00006810"/>
    </source>
</evidence>
<feature type="transmembrane region" description="Helical" evidence="12">
    <location>
        <begin position="24"/>
        <end position="49"/>
    </location>
</feature>
<keyword evidence="7 12" id="KW-1133">Transmembrane helix</keyword>
<keyword evidence="4" id="KW-0138">CF(0)</keyword>
<keyword evidence="9 12" id="KW-0472">Membrane</keyword>
<accession>A0A140CAI9</accession>
<organism evidence="13">
    <name type="scientific">Sipunculus nudus</name>
    <name type="common">Sipunculan worm</name>
    <dbReference type="NCBI Taxonomy" id="6446"/>
    <lineage>
        <taxon>Eukaryota</taxon>
        <taxon>Metazoa</taxon>
        <taxon>Spiralia</taxon>
        <taxon>Lophotrochozoa</taxon>
        <taxon>Annelida</taxon>
        <taxon>Sipuncula</taxon>
        <taxon>Sipunculidea</taxon>
        <taxon>Golfingiida</taxon>
        <taxon>Sipunculidae</taxon>
        <taxon>Sipunculus</taxon>
    </lineage>
</organism>
<comment type="similarity">
    <text evidence="2">Belongs to the ATPase A chain family.</text>
</comment>
<dbReference type="Pfam" id="PF00119">
    <property type="entry name" value="ATP-synt_A"/>
    <property type="match status" value="1"/>
</dbReference>
<keyword evidence="10" id="KW-0066">ATP synthesis</keyword>